<dbReference type="AlphaFoldDB" id="A0A2G4F5Z7"/>
<dbReference type="Proteomes" id="UP000226442">
    <property type="component" value="Unassembled WGS sequence"/>
</dbReference>
<proteinExistence type="predicted"/>
<evidence type="ECO:0000313" key="1">
    <source>
        <dbReference type="EMBL" id="PHX57192.1"/>
    </source>
</evidence>
<evidence type="ECO:0000313" key="2">
    <source>
        <dbReference type="Proteomes" id="UP000226442"/>
    </source>
</evidence>
<gene>
    <name evidence="1" type="ORF">CP500_001325</name>
</gene>
<dbReference type="EMBL" id="NXIB02000004">
    <property type="protein sequence ID" value="PHX57192.1"/>
    <property type="molecule type" value="Genomic_DNA"/>
</dbReference>
<sequence length="120" mass="13466">MDNGKDLESGKLQSQLQSLTEAIRTLAESCQGDSVLLLALLRALESSHREIRDGLFQASFPDNRQALYKLLRSIEANGGWPYIHRMKLREILGYTEKLSILEDSPAKSDCDSADNRQDVT</sequence>
<protein>
    <submittedName>
        <fullName evidence="1">Uncharacterized protein</fullName>
    </submittedName>
</protein>
<dbReference type="OrthoDB" id="516113at2"/>
<keyword evidence="2" id="KW-1185">Reference proteome</keyword>
<dbReference type="RefSeq" id="WP_096829064.1">
    <property type="nucleotide sequence ID" value="NZ_NXIB02000004.1"/>
</dbReference>
<accession>A0A2G4F5Z7</accession>
<name>A0A2G4F5Z7_9CYAN</name>
<comment type="caution">
    <text evidence="1">The sequence shown here is derived from an EMBL/GenBank/DDBJ whole genome shotgun (WGS) entry which is preliminary data.</text>
</comment>
<reference evidence="1" key="1">
    <citation type="submission" date="2017-10" db="EMBL/GenBank/DDBJ databases">
        <title>Draft genome sequence of the planktic cyanobacteria Tychonema bourrellyi isolated from alpine lentic freshwater.</title>
        <authorList>
            <person name="Tett A."/>
            <person name="Armanini F."/>
            <person name="Asnicar F."/>
            <person name="Boscaini A."/>
            <person name="Pasolli E."/>
            <person name="Zolfo M."/>
            <person name="Donati C."/>
            <person name="Salmaso N."/>
            <person name="Segata N."/>
        </authorList>
    </citation>
    <scope>NUCLEOTIDE SEQUENCE</scope>
    <source>
        <strain evidence="1">FEM_GT703</strain>
    </source>
</reference>
<organism evidence="1 2">
    <name type="scientific">Tychonema bourrellyi FEM_GT703</name>
    <dbReference type="NCBI Taxonomy" id="2040638"/>
    <lineage>
        <taxon>Bacteria</taxon>
        <taxon>Bacillati</taxon>
        <taxon>Cyanobacteriota</taxon>
        <taxon>Cyanophyceae</taxon>
        <taxon>Oscillatoriophycideae</taxon>
        <taxon>Oscillatoriales</taxon>
        <taxon>Microcoleaceae</taxon>
        <taxon>Tychonema</taxon>
    </lineage>
</organism>